<name>A0ABP4VZG6_9MICO</name>
<organism evidence="5 6">
    <name type="scientific">Isoptericola hypogeus</name>
    <dbReference type="NCBI Taxonomy" id="300179"/>
    <lineage>
        <taxon>Bacteria</taxon>
        <taxon>Bacillati</taxon>
        <taxon>Actinomycetota</taxon>
        <taxon>Actinomycetes</taxon>
        <taxon>Micrococcales</taxon>
        <taxon>Promicromonosporaceae</taxon>
        <taxon>Isoptericola</taxon>
    </lineage>
</organism>
<keyword evidence="6" id="KW-1185">Reference proteome</keyword>
<dbReference type="Proteomes" id="UP001501138">
    <property type="component" value="Unassembled WGS sequence"/>
</dbReference>
<dbReference type="RefSeq" id="WP_344250639.1">
    <property type="nucleotide sequence ID" value="NZ_BAAAPM010000010.1"/>
</dbReference>
<evidence type="ECO:0000256" key="3">
    <source>
        <dbReference type="SAM" id="MobiDB-lite"/>
    </source>
</evidence>
<keyword evidence="2" id="KW-0479">Metal-binding</keyword>
<feature type="domain" description="DDE Tnp4" evidence="4">
    <location>
        <begin position="67"/>
        <end position="137"/>
    </location>
</feature>
<evidence type="ECO:0000256" key="1">
    <source>
        <dbReference type="ARBA" id="ARBA00001968"/>
    </source>
</evidence>
<dbReference type="InterPro" id="IPR027806">
    <property type="entry name" value="HARBI1_dom"/>
</dbReference>
<accession>A0ABP4VZG6</accession>
<evidence type="ECO:0000256" key="2">
    <source>
        <dbReference type="ARBA" id="ARBA00022723"/>
    </source>
</evidence>
<evidence type="ECO:0000313" key="5">
    <source>
        <dbReference type="EMBL" id="GAA1740370.1"/>
    </source>
</evidence>
<comment type="cofactor">
    <cofactor evidence="1">
        <name>a divalent metal cation</name>
        <dbReference type="ChEBI" id="CHEBI:60240"/>
    </cofactor>
</comment>
<feature type="compositionally biased region" description="Polar residues" evidence="3">
    <location>
        <begin position="155"/>
        <end position="167"/>
    </location>
</feature>
<evidence type="ECO:0000259" key="4">
    <source>
        <dbReference type="Pfam" id="PF13359"/>
    </source>
</evidence>
<dbReference type="EMBL" id="BAAAPM010000010">
    <property type="protein sequence ID" value="GAA1740370.1"/>
    <property type="molecule type" value="Genomic_DNA"/>
</dbReference>
<gene>
    <name evidence="5" type="ORF">GCM10009809_39870</name>
</gene>
<evidence type="ECO:0000313" key="6">
    <source>
        <dbReference type="Proteomes" id="UP001501138"/>
    </source>
</evidence>
<sequence length="179" mass="19257">MWDQAVVALRWYVDGTRVKQLARDARIGLSTAYRYIDGALGVLAKAMPSLAGALLAAKIAGHDRVMIDGTLIPTDRLKVPGPTKGVDLWWSGKHKKHGGNVQVVTAADGWPIWVSPVCAGRTHDTTAARTHEGLLNARTPGPSMRPARRPGTGTRWPTSATSGKQTVSRCPSRRPRAPP</sequence>
<feature type="region of interest" description="Disordered" evidence="3">
    <location>
        <begin position="130"/>
        <end position="179"/>
    </location>
</feature>
<protein>
    <recommendedName>
        <fullName evidence="4">DDE Tnp4 domain-containing protein</fullName>
    </recommendedName>
</protein>
<dbReference type="Pfam" id="PF13359">
    <property type="entry name" value="DDE_Tnp_4"/>
    <property type="match status" value="1"/>
</dbReference>
<comment type="caution">
    <text evidence="5">The sequence shown here is derived from an EMBL/GenBank/DDBJ whole genome shotgun (WGS) entry which is preliminary data.</text>
</comment>
<proteinExistence type="predicted"/>
<reference evidence="6" key="1">
    <citation type="journal article" date="2019" name="Int. J. Syst. Evol. Microbiol.">
        <title>The Global Catalogue of Microorganisms (GCM) 10K type strain sequencing project: providing services to taxonomists for standard genome sequencing and annotation.</title>
        <authorList>
            <consortium name="The Broad Institute Genomics Platform"/>
            <consortium name="The Broad Institute Genome Sequencing Center for Infectious Disease"/>
            <person name="Wu L."/>
            <person name="Ma J."/>
        </authorList>
    </citation>
    <scope>NUCLEOTIDE SEQUENCE [LARGE SCALE GENOMIC DNA]</scope>
    <source>
        <strain evidence="6">JCM 15589</strain>
    </source>
</reference>